<feature type="compositionally biased region" description="Basic and acidic residues" evidence="17">
    <location>
        <begin position="624"/>
        <end position="633"/>
    </location>
</feature>
<dbReference type="PANTHER" id="PTHR11630:SF44">
    <property type="entry name" value="DNA REPLICATION LICENSING FACTOR MCM2"/>
    <property type="match status" value="1"/>
</dbReference>
<keyword evidence="8" id="KW-0863">Zinc-finger</keyword>
<dbReference type="Gene3D" id="3.30.1640.10">
    <property type="entry name" value="mini-chromosome maintenance (MCM) complex, chain A, domain 1"/>
    <property type="match status" value="1"/>
</dbReference>
<dbReference type="FunCoup" id="A0A090MA11">
    <property type="interactions" value="1474"/>
</dbReference>
<dbReference type="InterPro" id="IPR041562">
    <property type="entry name" value="MCM_lid"/>
</dbReference>
<dbReference type="RefSeq" id="XP_022839907.1">
    <property type="nucleotide sequence ID" value="XM_022982965.1"/>
</dbReference>
<keyword evidence="13" id="KW-0238">DNA-binding</keyword>
<protein>
    <recommendedName>
        <fullName evidence="4">DNA replication licensing factor MCM2</fullName>
        <ecNumber evidence="3">3.6.4.12</ecNumber>
    </recommendedName>
</protein>
<dbReference type="InParanoid" id="A0A090MA11"/>
<keyword evidence="15" id="KW-0131">Cell cycle</keyword>
<dbReference type="InterPro" id="IPR027417">
    <property type="entry name" value="P-loop_NTPase"/>
</dbReference>
<dbReference type="Gene3D" id="2.40.50.140">
    <property type="entry name" value="Nucleic acid-binding proteins"/>
    <property type="match status" value="1"/>
</dbReference>
<keyword evidence="7" id="KW-0547">Nucleotide-binding</keyword>
<accession>A0A090MA11</accession>
<dbReference type="GO" id="GO:0005524">
    <property type="term" value="F:ATP binding"/>
    <property type="evidence" value="ECO:0007669"/>
    <property type="project" value="UniProtKB-KW"/>
</dbReference>
<dbReference type="InterPro" id="IPR012340">
    <property type="entry name" value="NA-bd_OB-fold"/>
</dbReference>
<dbReference type="PROSITE" id="PS00847">
    <property type="entry name" value="MCM_1"/>
    <property type="match status" value="1"/>
</dbReference>
<keyword evidence="6" id="KW-0479">Metal-binding</keyword>
<comment type="caution">
    <text evidence="19">The sequence shown here is derived from an EMBL/GenBank/DDBJ whole genome shotgun (WGS) entry which is preliminary data.</text>
</comment>
<dbReference type="GO" id="GO:0042555">
    <property type="term" value="C:MCM complex"/>
    <property type="evidence" value="ECO:0007669"/>
    <property type="project" value="InterPro"/>
</dbReference>
<evidence type="ECO:0000256" key="11">
    <source>
        <dbReference type="ARBA" id="ARBA00022833"/>
    </source>
</evidence>
<dbReference type="Pfam" id="PF14551">
    <property type="entry name" value="MCM_N"/>
    <property type="match status" value="1"/>
</dbReference>
<dbReference type="InterPro" id="IPR008045">
    <property type="entry name" value="MCM2"/>
</dbReference>
<dbReference type="GO" id="GO:0003697">
    <property type="term" value="F:single-stranded DNA binding"/>
    <property type="evidence" value="ECO:0007669"/>
    <property type="project" value="TreeGrafter"/>
</dbReference>
<reference evidence="20" key="1">
    <citation type="journal article" date="2006" name="Proc. Natl. Acad. Sci. U.S.A.">
        <title>Genome analysis of the smallest free-living eukaryote Ostreococcus tauri unveils many unique features.</title>
        <authorList>
            <person name="Derelle E."/>
            <person name="Ferraz C."/>
            <person name="Rombauts S."/>
            <person name="Rouze P."/>
            <person name="Worden A.Z."/>
            <person name="Robbens S."/>
            <person name="Partensky F."/>
            <person name="Degroeve S."/>
            <person name="Echeynie S."/>
            <person name="Cooke R."/>
            <person name="Saeys Y."/>
            <person name="Wuyts J."/>
            <person name="Jabbari K."/>
            <person name="Bowler C."/>
            <person name="Panaud O."/>
            <person name="Piegu B."/>
            <person name="Ball S.G."/>
            <person name="Ral J.-P."/>
            <person name="Bouget F.-Y."/>
            <person name="Piganeau G."/>
            <person name="De Baets B."/>
            <person name="Picard A."/>
            <person name="Delseny M."/>
            <person name="Demaille J."/>
            <person name="Van de Peer Y."/>
            <person name="Moreau H."/>
        </authorList>
    </citation>
    <scope>NUCLEOTIDE SEQUENCE [LARGE SCALE GENOMIC DNA]</scope>
    <source>
        <strain evidence="20">OTTH 0595 / CCAP 157/2 / RCC745</strain>
    </source>
</reference>
<dbReference type="GO" id="GO:0043138">
    <property type="term" value="F:3'-5' DNA helicase activity"/>
    <property type="evidence" value="ECO:0007669"/>
    <property type="project" value="TreeGrafter"/>
</dbReference>
<evidence type="ECO:0000256" key="15">
    <source>
        <dbReference type="ARBA" id="ARBA00023306"/>
    </source>
</evidence>
<evidence type="ECO:0000256" key="6">
    <source>
        <dbReference type="ARBA" id="ARBA00022723"/>
    </source>
</evidence>
<dbReference type="FunFam" id="3.40.50.300:FF:000138">
    <property type="entry name" value="DNA helicase"/>
    <property type="match status" value="1"/>
</dbReference>
<dbReference type="PANTHER" id="PTHR11630">
    <property type="entry name" value="DNA REPLICATION LICENSING FACTOR MCM FAMILY MEMBER"/>
    <property type="match status" value="1"/>
</dbReference>
<dbReference type="GeneID" id="9835860"/>
<evidence type="ECO:0000256" key="17">
    <source>
        <dbReference type="SAM" id="MobiDB-lite"/>
    </source>
</evidence>
<dbReference type="STRING" id="70448.A0A090MA11"/>
<dbReference type="Gene3D" id="3.40.50.300">
    <property type="entry name" value="P-loop containing nucleotide triphosphate hydrolases"/>
    <property type="match status" value="1"/>
</dbReference>
<dbReference type="InterPro" id="IPR033762">
    <property type="entry name" value="MCM_OB"/>
</dbReference>
<organism evidence="19 20">
    <name type="scientific">Ostreococcus tauri</name>
    <name type="common">Marine green alga</name>
    <dbReference type="NCBI Taxonomy" id="70448"/>
    <lineage>
        <taxon>Eukaryota</taxon>
        <taxon>Viridiplantae</taxon>
        <taxon>Chlorophyta</taxon>
        <taxon>Mamiellophyceae</taxon>
        <taxon>Mamiellales</taxon>
        <taxon>Bathycoccaceae</taxon>
        <taxon>Ostreococcus</taxon>
    </lineage>
</organism>
<evidence type="ECO:0000313" key="19">
    <source>
        <dbReference type="EMBL" id="CEF99567.1"/>
    </source>
</evidence>
<evidence type="ECO:0000256" key="5">
    <source>
        <dbReference type="ARBA" id="ARBA00022705"/>
    </source>
</evidence>
<dbReference type="EMBL" id="CAID01000011">
    <property type="protein sequence ID" value="CEF99567.1"/>
    <property type="molecule type" value="Genomic_DNA"/>
</dbReference>
<dbReference type="GO" id="GO:0017116">
    <property type="term" value="F:single-stranded DNA helicase activity"/>
    <property type="evidence" value="ECO:0007669"/>
    <property type="project" value="TreeGrafter"/>
</dbReference>
<feature type="domain" description="MCM C-terminal AAA(+) ATPase" evidence="18">
    <location>
        <begin position="404"/>
        <end position="610"/>
    </location>
</feature>
<dbReference type="GO" id="GO:1902975">
    <property type="term" value="P:mitotic DNA replication initiation"/>
    <property type="evidence" value="ECO:0007669"/>
    <property type="project" value="TreeGrafter"/>
</dbReference>
<dbReference type="PRINTS" id="PR01658">
    <property type="entry name" value="MCMPROTEIN2"/>
</dbReference>
<dbReference type="Gene3D" id="2.20.28.10">
    <property type="match status" value="1"/>
</dbReference>
<dbReference type="InterPro" id="IPR018525">
    <property type="entry name" value="MCM_CS"/>
</dbReference>
<evidence type="ECO:0000256" key="8">
    <source>
        <dbReference type="ARBA" id="ARBA00022771"/>
    </source>
</evidence>
<evidence type="ECO:0000256" key="4">
    <source>
        <dbReference type="ARBA" id="ARBA00018925"/>
    </source>
</evidence>
<keyword evidence="11" id="KW-0862">Zinc</keyword>
<comment type="similarity">
    <text evidence="2">Belongs to the MCM family.</text>
</comment>
<name>A0A090MA11_OSTTA</name>
<dbReference type="SUPFAM" id="SSF50249">
    <property type="entry name" value="Nucleic acid-binding proteins"/>
    <property type="match status" value="1"/>
</dbReference>
<proteinExistence type="inferred from homology"/>
<evidence type="ECO:0000256" key="12">
    <source>
        <dbReference type="ARBA" id="ARBA00022840"/>
    </source>
</evidence>
<dbReference type="GO" id="GO:0016887">
    <property type="term" value="F:ATP hydrolysis activity"/>
    <property type="evidence" value="ECO:0007669"/>
    <property type="project" value="RHEA"/>
</dbReference>
<evidence type="ECO:0000313" key="20">
    <source>
        <dbReference type="Proteomes" id="UP000009170"/>
    </source>
</evidence>
<comment type="subcellular location">
    <subcellularLocation>
        <location evidence="1">Nucleus</location>
    </subcellularLocation>
</comment>
<dbReference type="Pfam" id="PF17855">
    <property type="entry name" value="MCM_lid"/>
    <property type="match status" value="1"/>
</dbReference>
<dbReference type="KEGG" id="ota:OT_ostta11g00910"/>
<dbReference type="GO" id="GO:0008270">
    <property type="term" value="F:zinc ion binding"/>
    <property type="evidence" value="ECO:0007669"/>
    <property type="project" value="UniProtKB-KW"/>
</dbReference>
<dbReference type="InterPro" id="IPR059098">
    <property type="entry name" value="WHD_MCM2"/>
</dbReference>
<evidence type="ECO:0000256" key="13">
    <source>
        <dbReference type="ARBA" id="ARBA00023125"/>
    </source>
</evidence>
<evidence type="ECO:0000256" key="10">
    <source>
        <dbReference type="ARBA" id="ARBA00022806"/>
    </source>
</evidence>
<feature type="region of interest" description="Disordered" evidence="17">
    <location>
        <begin position="617"/>
        <end position="637"/>
    </location>
</feature>
<dbReference type="GO" id="GO:0000727">
    <property type="term" value="P:double-strand break repair via break-induced replication"/>
    <property type="evidence" value="ECO:0007669"/>
    <property type="project" value="TreeGrafter"/>
</dbReference>
<reference evidence="19 20" key="2">
    <citation type="journal article" date="2014" name="BMC Genomics">
        <title>An improved genome of the model marine alga Ostreococcus tauri unfolds by assessing Illumina de novo assemblies.</title>
        <authorList>
            <person name="Blanc-Mathieu R."/>
            <person name="Verhelst B."/>
            <person name="Derelle E."/>
            <person name="Rombauts S."/>
            <person name="Bouget F.Y."/>
            <person name="Carre I."/>
            <person name="Chateau A."/>
            <person name="Eyre-Walker A."/>
            <person name="Grimsley N."/>
            <person name="Moreau H."/>
            <person name="Piegu B."/>
            <person name="Rivals E."/>
            <person name="Schackwitz W."/>
            <person name="Van de Peer Y."/>
            <person name="Piganeau G."/>
        </authorList>
    </citation>
    <scope>NUCLEOTIDE SEQUENCE [LARGE SCALE GENOMIC DNA]</scope>
    <source>
        <strain evidence="20">OTTH 0595 / CCAP 157/2 / RCC745</strain>
    </source>
</reference>
<evidence type="ECO:0000256" key="14">
    <source>
        <dbReference type="ARBA" id="ARBA00023242"/>
    </source>
</evidence>
<dbReference type="Pfam" id="PF00493">
    <property type="entry name" value="MCM"/>
    <property type="match status" value="1"/>
</dbReference>
<dbReference type="SUPFAM" id="SSF52540">
    <property type="entry name" value="P-loop containing nucleoside triphosphate hydrolases"/>
    <property type="match status" value="1"/>
</dbReference>
<dbReference type="Proteomes" id="UP000009170">
    <property type="component" value="Unassembled WGS sequence"/>
</dbReference>
<evidence type="ECO:0000256" key="3">
    <source>
        <dbReference type="ARBA" id="ARBA00012551"/>
    </source>
</evidence>
<dbReference type="AlphaFoldDB" id="A0A090MA11"/>
<dbReference type="PRINTS" id="PR01657">
    <property type="entry name" value="MCMFAMILY"/>
</dbReference>
<dbReference type="GO" id="GO:0005634">
    <property type="term" value="C:nucleus"/>
    <property type="evidence" value="ECO:0007669"/>
    <property type="project" value="UniProtKB-SubCell"/>
</dbReference>
<dbReference type="PROSITE" id="PS50051">
    <property type="entry name" value="MCM_2"/>
    <property type="match status" value="1"/>
</dbReference>
<keyword evidence="5" id="KW-0235">DNA replication</keyword>
<keyword evidence="9" id="KW-0378">Hydrolase</keyword>
<evidence type="ECO:0000256" key="9">
    <source>
        <dbReference type="ARBA" id="ARBA00022801"/>
    </source>
</evidence>
<evidence type="ECO:0000259" key="18">
    <source>
        <dbReference type="PROSITE" id="PS50051"/>
    </source>
</evidence>
<keyword evidence="14" id="KW-0539">Nucleus</keyword>
<keyword evidence="12" id="KW-0067">ATP-binding</keyword>
<evidence type="ECO:0000256" key="7">
    <source>
        <dbReference type="ARBA" id="ARBA00022741"/>
    </source>
</evidence>
<sequence length="839" mass="95547">MNDMERDYQVMPHLDQYERHGLADEDEDFDAEAELEARVRAEAEMERRDEYEQRGTRVHGRVRPRALDEGEDEWLRQARRRRAADRAADGEMDDDGEEYEMNIEAYDCPLREWITKDRTKVEIRKRLSRFLRKGQVDEQGRSLYHKKIREMCNNNRQSLEVSYMHLGTVEPLIASWLADAPKDMLDIFDEVALTEVLKLYPSYGDIHQDVFVRIVELPLEDAIRDIRQVHLNMLIRVSGVITRRTGVFPQLKNVTYTCMTCSYNIGPIFQNSSREEERPNACPECQQKGRWQVNSAKTVYRNYQKLTLQESPGSVPPGRIPRSKEIIVLNDLIDLAKPGDEVEVTGVYTNNFEASLNTRQQGFPVFTTFIEANYIKRKGDLFSSDNLTDEDREDIRKLSRDPQIVRRIVKSIAPAIHGHEDIKMGLALALFGGQEKFVKGKTRLRGDINMLLLGDPGVAKSQFLKYTQATASRAVYTTGKGASAVGLTAAVHKDPVTREFVLEGGALVLADRGVCLIDEFDKMNDQDRVSIHEAMEQQQISISKAGIVTSLQARCSVIAAANPIGGRYDSTKTFSDNVELTDPILSRFDVLCVIRDLIDPEHDRRLATFVVNSHVKHHPHSKSMAHEAEPAHETEDDGIESIDQNLLKKYISYAKKEIRPKINTQDLPKIQRVYAELRKESVTREGMPVAVRHLESIIRMSEARASMRLSQQVSSEDIDAAIGCMLQSFIGTQKQSVQKMLQKKFARYTHAHRDYNALLMEILRGLLRETLRWANLSAARSNSQADAVNQTATIRCRDLESKAREYGITDLAPFYGSSTFRNSDFTHDSAREVIVHASN</sequence>
<gene>
    <name evidence="19" type="ORF">OT_ostta11g00910</name>
</gene>
<evidence type="ECO:0000256" key="16">
    <source>
        <dbReference type="ARBA" id="ARBA00047995"/>
    </source>
</evidence>
<comment type="catalytic activity">
    <reaction evidence="16">
        <text>ATP + H2O = ADP + phosphate + H(+)</text>
        <dbReference type="Rhea" id="RHEA:13065"/>
        <dbReference type="ChEBI" id="CHEBI:15377"/>
        <dbReference type="ChEBI" id="CHEBI:15378"/>
        <dbReference type="ChEBI" id="CHEBI:30616"/>
        <dbReference type="ChEBI" id="CHEBI:43474"/>
        <dbReference type="ChEBI" id="CHEBI:456216"/>
        <dbReference type="EC" id="3.6.4.12"/>
    </reaction>
</comment>
<evidence type="ECO:0000256" key="1">
    <source>
        <dbReference type="ARBA" id="ARBA00004123"/>
    </source>
</evidence>
<dbReference type="OrthoDB" id="844at2759"/>
<dbReference type="Pfam" id="PF12619">
    <property type="entry name" value="MCM2_N"/>
    <property type="match status" value="1"/>
</dbReference>
<evidence type="ECO:0000256" key="2">
    <source>
        <dbReference type="ARBA" id="ARBA00008010"/>
    </source>
</evidence>
<dbReference type="EC" id="3.6.4.12" evidence="3"/>
<keyword evidence="10" id="KW-0347">Helicase</keyword>
<dbReference type="InterPro" id="IPR027925">
    <property type="entry name" value="MCM_N"/>
</dbReference>
<dbReference type="Pfam" id="PF23669">
    <property type="entry name" value="WHD_MCM2"/>
    <property type="match status" value="1"/>
</dbReference>
<dbReference type="SMART" id="SM00350">
    <property type="entry name" value="MCM"/>
    <property type="match status" value="1"/>
</dbReference>
<keyword evidence="20" id="KW-1185">Reference proteome</keyword>
<dbReference type="InterPro" id="IPR031327">
    <property type="entry name" value="MCM"/>
</dbReference>
<dbReference type="InterPro" id="IPR001208">
    <property type="entry name" value="MCM_dom"/>
</dbReference>
<dbReference type="Pfam" id="PF17207">
    <property type="entry name" value="MCM_OB"/>
    <property type="match status" value="1"/>
</dbReference>